<evidence type="ECO:0000313" key="1">
    <source>
        <dbReference type="EMBL" id="GAI86261.1"/>
    </source>
</evidence>
<proteinExistence type="predicted"/>
<name>X1T4D5_9ZZZZ</name>
<gene>
    <name evidence="1" type="ORF">S12H4_21912</name>
</gene>
<reference evidence="1" key="1">
    <citation type="journal article" date="2014" name="Front. Microbiol.">
        <title>High frequency of phylogenetically diverse reductive dehalogenase-homologous genes in deep subseafloor sedimentary metagenomes.</title>
        <authorList>
            <person name="Kawai M."/>
            <person name="Futagami T."/>
            <person name="Toyoda A."/>
            <person name="Takaki Y."/>
            <person name="Nishi S."/>
            <person name="Hori S."/>
            <person name="Arai W."/>
            <person name="Tsubouchi T."/>
            <person name="Morono Y."/>
            <person name="Uchiyama I."/>
            <person name="Ito T."/>
            <person name="Fujiyama A."/>
            <person name="Inagaki F."/>
            <person name="Takami H."/>
        </authorList>
    </citation>
    <scope>NUCLEOTIDE SEQUENCE</scope>
    <source>
        <strain evidence="1">Expedition CK06-06</strain>
    </source>
</reference>
<accession>X1T4D5</accession>
<dbReference type="EMBL" id="BARW01011341">
    <property type="protein sequence ID" value="GAI86261.1"/>
    <property type="molecule type" value="Genomic_DNA"/>
</dbReference>
<organism evidence="1">
    <name type="scientific">marine sediment metagenome</name>
    <dbReference type="NCBI Taxonomy" id="412755"/>
    <lineage>
        <taxon>unclassified sequences</taxon>
        <taxon>metagenomes</taxon>
        <taxon>ecological metagenomes</taxon>
    </lineage>
</organism>
<dbReference type="AlphaFoldDB" id="X1T4D5"/>
<sequence>MELKKGIPVLKGIIGDGQIFVWCPHCRKYHIHGLGGGQDPGVPQHRVAHCSSDSSPFIETGYYIKVMPSKPD</sequence>
<comment type="caution">
    <text evidence="1">The sequence shown here is derived from an EMBL/GenBank/DDBJ whole genome shotgun (WGS) entry which is preliminary data.</text>
</comment>
<protein>
    <submittedName>
        <fullName evidence="1">Uncharacterized protein</fullName>
    </submittedName>
</protein>